<evidence type="ECO:0000256" key="3">
    <source>
        <dbReference type="ARBA" id="ARBA00022801"/>
    </source>
</evidence>
<dbReference type="InterPro" id="IPR036852">
    <property type="entry name" value="Peptidase_S8/S53_dom_sf"/>
</dbReference>
<evidence type="ECO:0000256" key="2">
    <source>
        <dbReference type="ARBA" id="ARBA00022670"/>
    </source>
</evidence>
<evidence type="ECO:0000313" key="11">
    <source>
        <dbReference type="Proteomes" id="UP000612899"/>
    </source>
</evidence>
<sequence length="407" mass="41618">MLTYLSRRLAIAVSVATVIGGLAGVPSAAAAPDAGGVGEVRMADPAKALPDSFIVVLKDSAGVGIQAAGIAAKHGVSPRFTYTSALKGFATQTTLAQARRIAADPAVAYVEQDQIVTTQVFVQPNPPSWGLDRIDERSLPLDMKYHYPNTAQRITAFIIDTGIRFTHQEFGGRAVLGIDTVGDGQNGNDCHGHGTHVAGTVGGRSVGIAKQVKLVAVRVLDCTGSGSFAGVIAGVDWVTTQALTTHVLGVANMSLGAPGTSAAMETAVTNSIAANVHYSLAAGNSFGADACNFTPARTPRATTVGATDITDTRAGFSNIGTCLDLFAPGVNIYSAWATADNAYNTISGTSMASPHAAGTAALWRQRFPADNADQVAAALAANATPGVVINPGVGSPNLLLFMGMIPM</sequence>
<feature type="domain" description="Inhibitor I9" evidence="9">
    <location>
        <begin position="81"/>
        <end position="118"/>
    </location>
</feature>
<dbReference type="FunFam" id="3.40.50.200:FF:000014">
    <property type="entry name" value="Proteinase K"/>
    <property type="match status" value="1"/>
</dbReference>
<protein>
    <recommendedName>
        <fullName evidence="12">S8 family peptidase</fullName>
    </recommendedName>
</protein>
<feature type="chain" id="PRO_5035320557" description="S8 family peptidase" evidence="7">
    <location>
        <begin position="31"/>
        <end position="407"/>
    </location>
</feature>
<evidence type="ECO:0000259" key="8">
    <source>
        <dbReference type="Pfam" id="PF00082"/>
    </source>
</evidence>
<evidence type="ECO:0000256" key="7">
    <source>
        <dbReference type="SAM" id="SignalP"/>
    </source>
</evidence>
<evidence type="ECO:0008006" key="12">
    <source>
        <dbReference type="Google" id="ProtNLM"/>
    </source>
</evidence>
<dbReference type="PROSITE" id="PS51892">
    <property type="entry name" value="SUBTILASE"/>
    <property type="match status" value="1"/>
</dbReference>
<dbReference type="EMBL" id="BONY01000015">
    <property type="protein sequence ID" value="GIH04895.1"/>
    <property type="molecule type" value="Genomic_DNA"/>
</dbReference>
<feature type="active site" description="Charge relay system" evidence="5">
    <location>
        <position position="160"/>
    </location>
</feature>
<dbReference type="InterPro" id="IPR023828">
    <property type="entry name" value="Peptidase_S8_Ser-AS"/>
</dbReference>
<dbReference type="InterPro" id="IPR023827">
    <property type="entry name" value="Peptidase_S8_Asp-AS"/>
</dbReference>
<evidence type="ECO:0000256" key="5">
    <source>
        <dbReference type="PROSITE-ProRule" id="PRU01240"/>
    </source>
</evidence>
<dbReference type="Gene3D" id="3.30.70.80">
    <property type="entry name" value="Peptidase S8 propeptide/proteinase inhibitor I9"/>
    <property type="match status" value="1"/>
</dbReference>
<dbReference type="InterPro" id="IPR037045">
    <property type="entry name" value="S8pro/Inhibitor_I9_sf"/>
</dbReference>
<evidence type="ECO:0000259" key="9">
    <source>
        <dbReference type="Pfam" id="PF05922"/>
    </source>
</evidence>
<feature type="active site" description="Charge relay system" evidence="5">
    <location>
        <position position="350"/>
    </location>
</feature>
<evidence type="ECO:0000256" key="1">
    <source>
        <dbReference type="ARBA" id="ARBA00011073"/>
    </source>
</evidence>
<dbReference type="SUPFAM" id="SSF52743">
    <property type="entry name" value="Subtilisin-like"/>
    <property type="match status" value="1"/>
</dbReference>
<dbReference type="SUPFAM" id="SSF54897">
    <property type="entry name" value="Protease propeptides/inhibitors"/>
    <property type="match status" value="1"/>
</dbReference>
<keyword evidence="2 5" id="KW-0645">Protease</keyword>
<dbReference type="InterPro" id="IPR050131">
    <property type="entry name" value="Peptidase_S8_subtilisin-like"/>
</dbReference>
<name>A0A8J3Q893_9ACTN</name>
<dbReference type="GO" id="GO:0005615">
    <property type="term" value="C:extracellular space"/>
    <property type="evidence" value="ECO:0007669"/>
    <property type="project" value="TreeGrafter"/>
</dbReference>
<dbReference type="GO" id="GO:0006508">
    <property type="term" value="P:proteolysis"/>
    <property type="evidence" value="ECO:0007669"/>
    <property type="project" value="UniProtKB-KW"/>
</dbReference>
<evidence type="ECO:0000256" key="4">
    <source>
        <dbReference type="ARBA" id="ARBA00022825"/>
    </source>
</evidence>
<dbReference type="PROSITE" id="PS00138">
    <property type="entry name" value="SUBTILASE_SER"/>
    <property type="match status" value="1"/>
</dbReference>
<dbReference type="PROSITE" id="PS00137">
    <property type="entry name" value="SUBTILASE_HIS"/>
    <property type="match status" value="1"/>
</dbReference>
<dbReference type="InterPro" id="IPR022398">
    <property type="entry name" value="Peptidase_S8_His-AS"/>
</dbReference>
<accession>A0A8J3Q893</accession>
<dbReference type="AlphaFoldDB" id="A0A8J3Q893"/>
<reference evidence="10" key="1">
    <citation type="submission" date="2021-01" db="EMBL/GenBank/DDBJ databases">
        <title>Whole genome shotgun sequence of Rhizocola hellebori NBRC 109834.</title>
        <authorList>
            <person name="Komaki H."/>
            <person name="Tamura T."/>
        </authorList>
    </citation>
    <scope>NUCLEOTIDE SEQUENCE</scope>
    <source>
        <strain evidence="10">NBRC 109834</strain>
    </source>
</reference>
<dbReference type="InterPro" id="IPR015500">
    <property type="entry name" value="Peptidase_S8_subtilisin-rel"/>
</dbReference>
<dbReference type="Pfam" id="PF05922">
    <property type="entry name" value="Inhibitor_I9"/>
    <property type="match status" value="1"/>
</dbReference>
<dbReference type="PROSITE" id="PS00136">
    <property type="entry name" value="SUBTILASE_ASP"/>
    <property type="match status" value="1"/>
</dbReference>
<dbReference type="RefSeq" id="WP_203908768.1">
    <property type="nucleotide sequence ID" value="NZ_BONY01000015.1"/>
</dbReference>
<keyword evidence="4 5" id="KW-0720">Serine protease</keyword>
<dbReference type="CDD" id="cd04077">
    <property type="entry name" value="Peptidases_S8_PCSK9_ProteinaseK_like"/>
    <property type="match status" value="1"/>
</dbReference>
<dbReference type="PRINTS" id="PR00723">
    <property type="entry name" value="SUBTILISIN"/>
</dbReference>
<dbReference type="InterPro" id="IPR000209">
    <property type="entry name" value="Peptidase_S8/S53_dom"/>
</dbReference>
<feature type="domain" description="Peptidase S8/S53" evidence="8">
    <location>
        <begin position="158"/>
        <end position="385"/>
    </location>
</feature>
<dbReference type="InterPro" id="IPR010259">
    <property type="entry name" value="S8pro/Inhibitor_I9"/>
</dbReference>
<evidence type="ECO:0000256" key="6">
    <source>
        <dbReference type="RuleBase" id="RU003355"/>
    </source>
</evidence>
<evidence type="ECO:0000313" key="10">
    <source>
        <dbReference type="EMBL" id="GIH04895.1"/>
    </source>
</evidence>
<comment type="similarity">
    <text evidence="1 5 6">Belongs to the peptidase S8 family.</text>
</comment>
<feature type="signal peptide" evidence="7">
    <location>
        <begin position="1"/>
        <end position="30"/>
    </location>
</feature>
<comment type="caution">
    <text evidence="10">The sequence shown here is derived from an EMBL/GenBank/DDBJ whole genome shotgun (WGS) entry which is preliminary data.</text>
</comment>
<dbReference type="PANTHER" id="PTHR43806:SF11">
    <property type="entry name" value="CEREVISIN-RELATED"/>
    <property type="match status" value="1"/>
</dbReference>
<gene>
    <name evidence="10" type="ORF">Rhe02_29620</name>
</gene>
<dbReference type="PANTHER" id="PTHR43806">
    <property type="entry name" value="PEPTIDASE S8"/>
    <property type="match status" value="1"/>
</dbReference>
<keyword evidence="7" id="KW-0732">Signal</keyword>
<dbReference type="Pfam" id="PF00082">
    <property type="entry name" value="Peptidase_S8"/>
    <property type="match status" value="1"/>
</dbReference>
<feature type="active site" description="Charge relay system" evidence="5">
    <location>
        <position position="193"/>
    </location>
</feature>
<dbReference type="InterPro" id="IPR034193">
    <property type="entry name" value="PCSK9_ProteinaseK-like"/>
</dbReference>
<dbReference type="Gene3D" id="3.40.50.200">
    <property type="entry name" value="Peptidase S8/S53 domain"/>
    <property type="match status" value="1"/>
</dbReference>
<proteinExistence type="inferred from homology"/>
<dbReference type="GO" id="GO:0004252">
    <property type="term" value="F:serine-type endopeptidase activity"/>
    <property type="evidence" value="ECO:0007669"/>
    <property type="project" value="UniProtKB-UniRule"/>
</dbReference>
<dbReference type="Proteomes" id="UP000612899">
    <property type="component" value="Unassembled WGS sequence"/>
</dbReference>
<keyword evidence="3 5" id="KW-0378">Hydrolase</keyword>
<keyword evidence="11" id="KW-1185">Reference proteome</keyword>
<organism evidence="10 11">
    <name type="scientific">Rhizocola hellebori</name>
    <dbReference type="NCBI Taxonomy" id="1392758"/>
    <lineage>
        <taxon>Bacteria</taxon>
        <taxon>Bacillati</taxon>
        <taxon>Actinomycetota</taxon>
        <taxon>Actinomycetes</taxon>
        <taxon>Micromonosporales</taxon>
        <taxon>Micromonosporaceae</taxon>
        <taxon>Rhizocola</taxon>
    </lineage>
</organism>